<organism evidence="1">
    <name type="scientific">Dichomitus squalens</name>
    <dbReference type="NCBI Taxonomy" id="114155"/>
    <lineage>
        <taxon>Eukaryota</taxon>
        <taxon>Fungi</taxon>
        <taxon>Dikarya</taxon>
        <taxon>Basidiomycota</taxon>
        <taxon>Agaricomycotina</taxon>
        <taxon>Agaricomycetes</taxon>
        <taxon>Polyporales</taxon>
        <taxon>Polyporaceae</taxon>
        <taxon>Dichomitus</taxon>
    </lineage>
</organism>
<dbReference type="Proteomes" id="UP000292957">
    <property type="component" value="Unassembled WGS sequence"/>
</dbReference>
<accession>A0A4Q9M729</accession>
<name>A0A4Q9M729_9APHY</name>
<evidence type="ECO:0000313" key="1">
    <source>
        <dbReference type="EMBL" id="TBU21441.1"/>
    </source>
</evidence>
<dbReference type="EMBL" id="ML143607">
    <property type="protein sequence ID" value="TBU21441.1"/>
    <property type="molecule type" value="Genomic_DNA"/>
</dbReference>
<sequence length="106" mass="11736">MQSQCGMQAYVFISRLLYGNMRARLRRLLLPPRRRTSAALLSYLPPPHPVELPPASHASPSTARMMCGQCGFSCVSELCSGVVSINVAHLCLFLSSLTTHLPLHEW</sequence>
<proteinExistence type="predicted"/>
<protein>
    <submittedName>
        <fullName evidence="1">Uncharacterized protein</fullName>
    </submittedName>
</protein>
<reference evidence="1" key="1">
    <citation type="submission" date="2019-01" db="EMBL/GenBank/DDBJ databases">
        <title>Draft genome sequences of three monokaryotic isolates of the white-rot basidiomycete fungus Dichomitus squalens.</title>
        <authorList>
            <consortium name="DOE Joint Genome Institute"/>
            <person name="Lopez S.C."/>
            <person name="Andreopoulos B."/>
            <person name="Pangilinan J."/>
            <person name="Lipzen A."/>
            <person name="Riley R."/>
            <person name="Ahrendt S."/>
            <person name="Ng V."/>
            <person name="Barry K."/>
            <person name="Daum C."/>
            <person name="Grigoriev I.V."/>
            <person name="Hilden K.S."/>
            <person name="Makela M.R."/>
            <person name="de Vries R.P."/>
        </authorList>
    </citation>
    <scope>NUCLEOTIDE SEQUENCE [LARGE SCALE GENOMIC DNA]</scope>
    <source>
        <strain evidence="1">OM18370.1</strain>
    </source>
</reference>
<dbReference type="AlphaFoldDB" id="A0A4Q9M729"/>
<gene>
    <name evidence="1" type="ORF">BD311DRAFT_236976</name>
</gene>